<keyword evidence="3" id="KW-1185">Reference proteome</keyword>
<organism evidence="2 3">
    <name type="scientific">Qipengyuania vulgaris</name>
    <dbReference type="NCBI Taxonomy" id="291985"/>
    <lineage>
        <taxon>Bacteria</taxon>
        <taxon>Pseudomonadati</taxon>
        <taxon>Pseudomonadota</taxon>
        <taxon>Alphaproteobacteria</taxon>
        <taxon>Sphingomonadales</taxon>
        <taxon>Erythrobacteraceae</taxon>
        <taxon>Qipengyuania</taxon>
    </lineage>
</organism>
<comment type="caution">
    <text evidence="2">The sequence shown here is derived from an EMBL/GenBank/DDBJ whole genome shotgun (WGS) entry which is preliminary data.</text>
</comment>
<name>A0A844XTQ7_9SPHN</name>
<evidence type="ECO:0000313" key="2">
    <source>
        <dbReference type="EMBL" id="MXO48976.1"/>
    </source>
</evidence>
<dbReference type="EMBL" id="WTYC01000006">
    <property type="protein sequence ID" value="MXO48976.1"/>
    <property type="molecule type" value="Genomic_DNA"/>
</dbReference>
<accession>A0A844XTQ7</accession>
<feature type="region of interest" description="Disordered" evidence="1">
    <location>
        <begin position="34"/>
        <end position="75"/>
    </location>
</feature>
<proteinExistence type="predicted"/>
<sequence length="75" mass="8083">MMILKLAALGALGYAGYRYYEKNHVDRNGVAFAGDEPAGNFRNAGSESTASHDRMSSTDEALDETYPASDATAKY</sequence>
<reference evidence="2 3" key="1">
    <citation type="submission" date="2019-12" db="EMBL/GenBank/DDBJ databases">
        <title>Genomic-based taxomic classification of the family Erythrobacteraceae.</title>
        <authorList>
            <person name="Xu L."/>
        </authorList>
    </citation>
    <scope>NUCLEOTIDE SEQUENCE [LARGE SCALE GENOMIC DNA]</scope>
    <source>
        <strain evidence="2 3">DSM 17792</strain>
    </source>
</reference>
<evidence type="ECO:0000256" key="1">
    <source>
        <dbReference type="SAM" id="MobiDB-lite"/>
    </source>
</evidence>
<dbReference type="AlphaFoldDB" id="A0A844XTQ7"/>
<dbReference type="Proteomes" id="UP000448199">
    <property type="component" value="Unassembled WGS sequence"/>
</dbReference>
<protein>
    <submittedName>
        <fullName evidence="2">Uncharacterized protein</fullName>
    </submittedName>
</protein>
<evidence type="ECO:0000313" key="3">
    <source>
        <dbReference type="Proteomes" id="UP000448199"/>
    </source>
</evidence>
<dbReference type="OrthoDB" id="7873635at2"/>
<gene>
    <name evidence="2" type="ORF">GRI69_11975</name>
</gene>